<reference evidence="1" key="1">
    <citation type="journal article" date="2018" name="Genome Biol.">
        <title>SKESA: strategic k-mer extension for scrupulous assemblies.</title>
        <authorList>
            <person name="Souvorov A."/>
            <person name="Agarwala R."/>
            <person name="Lipman D.J."/>
        </authorList>
    </citation>
    <scope>NUCLEOTIDE SEQUENCE</scope>
    <source>
        <strain evidence="1">13-2237</strain>
    </source>
</reference>
<reference evidence="1" key="2">
    <citation type="submission" date="2018-07" db="EMBL/GenBank/DDBJ databases">
        <authorList>
            <consortium name="NCBI Pathogen Detection Project"/>
        </authorList>
    </citation>
    <scope>NUCLEOTIDE SEQUENCE</scope>
    <source>
        <strain evidence="1">13-2237</strain>
    </source>
</reference>
<evidence type="ECO:0000313" key="1">
    <source>
        <dbReference type="EMBL" id="HAF7258894.1"/>
    </source>
</evidence>
<name>A0A751YXT5_SALET</name>
<proteinExistence type="predicted"/>
<dbReference type="EMBL" id="DAAWCK010000034">
    <property type="protein sequence ID" value="HAF7258894.1"/>
    <property type="molecule type" value="Genomic_DNA"/>
</dbReference>
<dbReference type="InterPro" id="IPR020359">
    <property type="entry name" value="Biofilm_regulator_BssR"/>
</dbReference>
<protein>
    <submittedName>
        <fullName evidence="1">Uncharacterized protein</fullName>
    </submittedName>
</protein>
<dbReference type="AlphaFoldDB" id="A0A751YXT5"/>
<accession>A0A751YXT5</accession>
<gene>
    <name evidence="1" type="ORF">G9X39_003660</name>
</gene>
<organism evidence="1">
    <name type="scientific">Salmonella enterica subsp. enterica serovar Panama</name>
    <dbReference type="NCBI Taxonomy" id="29472"/>
    <lineage>
        <taxon>Bacteria</taxon>
        <taxon>Pseudomonadati</taxon>
        <taxon>Pseudomonadota</taxon>
        <taxon>Gammaproteobacteria</taxon>
        <taxon>Enterobacterales</taxon>
        <taxon>Enterobacteriaceae</taxon>
        <taxon>Salmonella</taxon>
    </lineage>
</organism>
<dbReference type="Pfam" id="PF10799">
    <property type="entry name" value="YliH"/>
    <property type="match status" value="1"/>
</dbReference>
<comment type="caution">
    <text evidence="1">The sequence shown here is derived from an EMBL/GenBank/DDBJ whole genome shotgun (WGS) entry which is preliminary data.</text>
</comment>
<sequence>MTSVSVVGRRVRYLCGCCSLTDRGSPSREHESSGRPCQDFHVQQGGVIMTTDRRRYHLTQTLIRTQAGLAGYLQLRQAKGYMSVSENDALRDNLSALYREIHDGMLPMKNSLAPAEREAWQQTADAIASAVVRLNDR</sequence>